<dbReference type="GO" id="GO:0005759">
    <property type="term" value="C:mitochondrial matrix"/>
    <property type="evidence" value="ECO:0007669"/>
    <property type="project" value="TreeGrafter"/>
</dbReference>
<dbReference type="GO" id="GO:0046872">
    <property type="term" value="F:metal ion binding"/>
    <property type="evidence" value="ECO:0007669"/>
    <property type="project" value="UniProtKB-KW"/>
</dbReference>
<dbReference type="GO" id="GO:0031956">
    <property type="term" value="F:medium-chain fatty acid-CoA ligase activity"/>
    <property type="evidence" value="ECO:0007669"/>
    <property type="project" value="UniProtKB-EC"/>
</dbReference>
<keyword evidence="4" id="KW-0436">Ligase</keyword>
<comment type="cofactor">
    <cofactor evidence="1">
        <name>Mn(2+)</name>
        <dbReference type="ChEBI" id="CHEBI:29035"/>
    </cofactor>
</comment>
<dbReference type="KEGG" id="pbi:103052383"/>
<evidence type="ECO:0000256" key="8">
    <source>
        <dbReference type="ARBA" id="ARBA00022840"/>
    </source>
</evidence>
<evidence type="ECO:0000256" key="1">
    <source>
        <dbReference type="ARBA" id="ARBA00001936"/>
    </source>
</evidence>
<evidence type="ECO:0000256" key="3">
    <source>
        <dbReference type="ARBA" id="ARBA00006432"/>
    </source>
</evidence>
<protein>
    <recommendedName>
        <fullName evidence="13">medium-chain acyl-CoA ligase</fullName>
        <ecNumber evidence="13">6.2.1.2</ecNumber>
    </recommendedName>
</protein>
<evidence type="ECO:0000256" key="12">
    <source>
        <dbReference type="ARBA" id="ARBA00023128"/>
    </source>
</evidence>
<evidence type="ECO:0000256" key="2">
    <source>
        <dbReference type="ARBA" id="ARBA00004173"/>
    </source>
</evidence>
<dbReference type="FunFam" id="3.30.300.30:FF:000005">
    <property type="entry name" value="Acyl-coenzyme A synthetase ACSM5, mitochondrial"/>
    <property type="match status" value="1"/>
</dbReference>
<reference evidence="18" key="1">
    <citation type="submission" date="2025-08" db="UniProtKB">
        <authorList>
            <consortium name="RefSeq"/>
        </authorList>
    </citation>
    <scope>IDENTIFICATION</scope>
    <source>
        <tissue evidence="18">Liver</tissue>
    </source>
</reference>
<evidence type="ECO:0000313" key="18">
    <source>
        <dbReference type="RefSeq" id="XP_015744844.2"/>
    </source>
</evidence>
<evidence type="ECO:0000313" key="17">
    <source>
        <dbReference type="Proteomes" id="UP000695026"/>
    </source>
</evidence>
<dbReference type="GO" id="GO:0005524">
    <property type="term" value="F:ATP binding"/>
    <property type="evidence" value="ECO:0007669"/>
    <property type="project" value="UniProtKB-KW"/>
</dbReference>
<feature type="domain" description="AMP-binding enzyme C-terminal" evidence="16">
    <location>
        <begin position="503"/>
        <end position="572"/>
    </location>
</feature>
<dbReference type="Pfam" id="PF00501">
    <property type="entry name" value="AMP-binding"/>
    <property type="match status" value="1"/>
</dbReference>
<keyword evidence="5" id="KW-0479">Metal-binding</keyword>
<proteinExistence type="inferred from homology"/>
<evidence type="ECO:0000256" key="7">
    <source>
        <dbReference type="ARBA" id="ARBA00022832"/>
    </source>
</evidence>
<evidence type="ECO:0000256" key="5">
    <source>
        <dbReference type="ARBA" id="ARBA00022723"/>
    </source>
</evidence>
<dbReference type="Gene3D" id="3.30.300.30">
    <property type="match status" value="1"/>
</dbReference>
<dbReference type="InterPro" id="IPR025110">
    <property type="entry name" value="AMP-bd_C"/>
</dbReference>
<dbReference type="SUPFAM" id="SSF56801">
    <property type="entry name" value="Acetyl-CoA synthetase-like"/>
    <property type="match status" value="1"/>
</dbReference>
<dbReference type="GO" id="GO:0006637">
    <property type="term" value="P:acyl-CoA metabolic process"/>
    <property type="evidence" value="ECO:0007669"/>
    <property type="project" value="TreeGrafter"/>
</dbReference>
<evidence type="ECO:0000256" key="13">
    <source>
        <dbReference type="ARBA" id="ARBA00039009"/>
    </source>
</evidence>
<gene>
    <name evidence="18" type="primary">LOC103052383</name>
</gene>
<dbReference type="Proteomes" id="UP000695026">
    <property type="component" value="Unplaced"/>
</dbReference>
<dbReference type="GO" id="GO:0004321">
    <property type="term" value="F:fatty-acyl-CoA synthase activity"/>
    <property type="evidence" value="ECO:0007669"/>
    <property type="project" value="TreeGrafter"/>
</dbReference>
<dbReference type="InterPro" id="IPR020845">
    <property type="entry name" value="AMP-binding_CS"/>
</dbReference>
<evidence type="ECO:0000256" key="14">
    <source>
        <dbReference type="ARBA" id="ARBA00048477"/>
    </source>
</evidence>
<keyword evidence="10" id="KW-0809">Transit peptide</keyword>
<dbReference type="PROSITE" id="PS00455">
    <property type="entry name" value="AMP_BINDING"/>
    <property type="match status" value="1"/>
</dbReference>
<dbReference type="InterPro" id="IPR000873">
    <property type="entry name" value="AMP-dep_synth/lig_dom"/>
</dbReference>
<evidence type="ECO:0000256" key="10">
    <source>
        <dbReference type="ARBA" id="ARBA00022946"/>
    </source>
</evidence>
<dbReference type="InterPro" id="IPR042099">
    <property type="entry name" value="ANL_N_sf"/>
</dbReference>
<dbReference type="AlphaFoldDB" id="A0A9F3QSN0"/>
<evidence type="ECO:0000256" key="11">
    <source>
        <dbReference type="ARBA" id="ARBA00023098"/>
    </source>
</evidence>
<keyword evidence="11" id="KW-0443">Lipid metabolism</keyword>
<keyword evidence="12" id="KW-0496">Mitochondrion</keyword>
<dbReference type="InterPro" id="IPR051087">
    <property type="entry name" value="Mitochondrial_ACSM"/>
</dbReference>
<keyword evidence="8" id="KW-0067">ATP-binding</keyword>
<dbReference type="OMA" id="GWTKSGD"/>
<evidence type="ECO:0000259" key="16">
    <source>
        <dbReference type="Pfam" id="PF13193"/>
    </source>
</evidence>
<dbReference type="PANTHER" id="PTHR43605">
    <property type="entry name" value="ACYL-COENZYME A SYNTHETASE"/>
    <property type="match status" value="1"/>
</dbReference>
<sequence>MRRPLKPSTQTEIFLMAGAMKFLPRLPGFKSASTPKFPCRFNSQATLGFSPLATTDNEPQYKDVPEYFNFASDVLDKWSQKEKEGKRPSNPALWWVGENGEEVQWNFQQLSSLSRKVANVLSEACNLYKGDRILMILPRVPEWWLISLACIRTGIVFIPATILLTAADILYRLQQSKACCIVANEALAPLVDAVGSECSWLRTRILVSESSKREGWLNFHDLLQAAFDKHQPIQTKSLDPMTIYFTSGTSGYPKMVQHTHGSLGFGLGIAARSWMYLTSSDVVWGLSDPGWIKFAFGGFYCSWTQGSCIFAHSLSQFDPKVVLESFVKYPVTTFCGTPTIFRMLLQHNVSRYKFKSLQTCVSGGEPANLEVLKQWKTETGLDILEGYGQTESSLICSTAKGMKIKPGFIGKPIPGTDIQIIDENGNRLPPGVEGDIAIKIKPQRPVGLFTGYVDDPEKTAATERGDFYITGDRGLMDEDGYLQFIARADDIILSSGYRIGPFEVEHALMKHPAVAEAAVVSSPDPIRGEVVKAFVILTPAYQSHDTEKLILELQGHVKKITAPYKYPRKVSLWPNGRLMSCLA</sequence>
<keyword evidence="7" id="KW-0276">Fatty acid metabolism</keyword>
<evidence type="ECO:0000256" key="9">
    <source>
        <dbReference type="ARBA" id="ARBA00022842"/>
    </source>
</evidence>
<comment type="similarity">
    <text evidence="3">Belongs to the ATP-dependent AMP-binding enzyme family.</text>
</comment>
<comment type="subcellular location">
    <subcellularLocation>
        <location evidence="2">Mitochondrion</location>
    </subcellularLocation>
</comment>
<keyword evidence="17" id="KW-1185">Reference proteome</keyword>
<dbReference type="EC" id="6.2.1.2" evidence="13"/>
<evidence type="ECO:0000259" key="15">
    <source>
        <dbReference type="Pfam" id="PF00501"/>
    </source>
</evidence>
<comment type="catalytic activity">
    <reaction evidence="14">
        <text>a medium-chain fatty acid + ATP + CoA = a medium-chain fatty acyl-CoA + AMP + diphosphate</text>
        <dbReference type="Rhea" id="RHEA:48340"/>
        <dbReference type="ChEBI" id="CHEBI:30616"/>
        <dbReference type="ChEBI" id="CHEBI:33019"/>
        <dbReference type="ChEBI" id="CHEBI:57287"/>
        <dbReference type="ChEBI" id="CHEBI:59558"/>
        <dbReference type="ChEBI" id="CHEBI:90546"/>
        <dbReference type="ChEBI" id="CHEBI:456215"/>
        <dbReference type="EC" id="6.2.1.2"/>
    </reaction>
    <physiologicalReaction direction="left-to-right" evidence="14">
        <dbReference type="Rhea" id="RHEA:48341"/>
    </physiologicalReaction>
</comment>
<name>A0A9F3QSN0_PYTBI</name>
<dbReference type="Gene3D" id="3.40.50.12780">
    <property type="entry name" value="N-terminal domain of ligase-like"/>
    <property type="match status" value="1"/>
</dbReference>
<dbReference type="GeneID" id="103052383"/>
<dbReference type="OrthoDB" id="6614653at2759"/>
<feature type="domain" description="AMP-dependent synthetase/ligase" evidence="15">
    <location>
        <begin position="85"/>
        <end position="452"/>
    </location>
</feature>
<keyword evidence="6" id="KW-0547">Nucleotide-binding</keyword>
<organism evidence="17 18">
    <name type="scientific">Python bivittatus</name>
    <name type="common">Burmese python</name>
    <name type="synonym">Python molurus bivittatus</name>
    <dbReference type="NCBI Taxonomy" id="176946"/>
    <lineage>
        <taxon>Eukaryota</taxon>
        <taxon>Metazoa</taxon>
        <taxon>Chordata</taxon>
        <taxon>Craniata</taxon>
        <taxon>Vertebrata</taxon>
        <taxon>Euteleostomi</taxon>
        <taxon>Lepidosauria</taxon>
        <taxon>Squamata</taxon>
        <taxon>Bifurcata</taxon>
        <taxon>Unidentata</taxon>
        <taxon>Episquamata</taxon>
        <taxon>Toxicofera</taxon>
        <taxon>Serpentes</taxon>
        <taxon>Henophidia</taxon>
        <taxon>Pythonidae</taxon>
        <taxon>Python</taxon>
    </lineage>
</organism>
<dbReference type="InterPro" id="IPR045851">
    <property type="entry name" value="AMP-bd_C_sf"/>
</dbReference>
<dbReference type="GO" id="GO:0006633">
    <property type="term" value="P:fatty acid biosynthetic process"/>
    <property type="evidence" value="ECO:0007669"/>
    <property type="project" value="TreeGrafter"/>
</dbReference>
<dbReference type="FunFam" id="3.40.50.12780:FF:000007">
    <property type="entry name" value="Acyl-coenzyme A synthetase ACSM2A, mitochondrial"/>
    <property type="match status" value="1"/>
</dbReference>
<dbReference type="PANTHER" id="PTHR43605:SF6">
    <property type="entry name" value="ACYL-COENZYME A SYNTHETASE ACSM5, MITOCHONDRIAL"/>
    <property type="match status" value="1"/>
</dbReference>
<dbReference type="Pfam" id="PF13193">
    <property type="entry name" value="AMP-binding_C"/>
    <property type="match status" value="1"/>
</dbReference>
<accession>A0A9F3QSN0</accession>
<evidence type="ECO:0000256" key="6">
    <source>
        <dbReference type="ARBA" id="ARBA00022741"/>
    </source>
</evidence>
<keyword evidence="9" id="KW-0460">Magnesium</keyword>
<dbReference type="RefSeq" id="XP_015744844.2">
    <property type="nucleotide sequence ID" value="XM_015889358.2"/>
</dbReference>
<evidence type="ECO:0000256" key="4">
    <source>
        <dbReference type="ARBA" id="ARBA00022598"/>
    </source>
</evidence>